<dbReference type="OrthoDB" id="5081882at2"/>
<feature type="compositionally biased region" description="Low complexity" evidence="1">
    <location>
        <begin position="345"/>
        <end position="361"/>
    </location>
</feature>
<evidence type="ECO:0000313" key="2">
    <source>
        <dbReference type="EMBL" id="KJL19648.1"/>
    </source>
</evidence>
<dbReference type="AlphaFoldDB" id="A0A0F0KFJ7"/>
<protein>
    <submittedName>
        <fullName evidence="2">Uncharacterized protein</fullName>
    </submittedName>
</protein>
<dbReference type="PATRIC" id="fig|82380.10.peg.2999"/>
<feature type="compositionally biased region" description="Polar residues" evidence="1">
    <location>
        <begin position="333"/>
        <end position="344"/>
    </location>
</feature>
<evidence type="ECO:0000313" key="3">
    <source>
        <dbReference type="Proteomes" id="UP000033725"/>
    </source>
</evidence>
<comment type="caution">
    <text evidence="2">The sequence shown here is derived from an EMBL/GenBank/DDBJ whole genome shotgun (WGS) entry which is preliminary data.</text>
</comment>
<name>A0A0F0KFJ7_9MICO</name>
<organism evidence="2 3">
    <name type="scientific">Microbacterium oxydans</name>
    <dbReference type="NCBI Taxonomy" id="82380"/>
    <lineage>
        <taxon>Bacteria</taxon>
        <taxon>Bacillati</taxon>
        <taxon>Actinomycetota</taxon>
        <taxon>Actinomycetes</taxon>
        <taxon>Micrococcales</taxon>
        <taxon>Microbacteriaceae</taxon>
        <taxon>Microbacterium</taxon>
    </lineage>
</organism>
<dbReference type="EMBL" id="JYIV01000029">
    <property type="protein sequence ID" value="KJL19648.1"/>
    <property type="molecule type" value="Genomic_DNA"/>
</dbReference>
<dbReference type="RefSeq" id="WP_045264813.1">
    <property type="nucleotide sequence ID" value="NZ_JYIV01000029.1"/>
</dbReference>
<feature type="region of interest" description="Disordered" evidence="1">
    <location>
        <begin position="332"/>
        <end position="383"/>
    </location>
</feature>
<accession>A0A0F0KFJ7</accession>
<gene>
    <name evidence="2" type="ORF">RN51_02990</name>
</gene>
<dbReference type="Proteomes" id="UP000033725">
    <property type="component" value="Unassembled WGS sequence"/>
</dbReference>
<sequence>MEDIAIDEGRGAPLVPGAHRVVRTLDPTEGPFSGSLVTHGDEVLVRVDAASLGGWAGWRYAGAEHIAAPVDVSRRRGGHDALVPWCTDRVLGYLERRAAAGATITPGETSTLVVSLLRGLDELGEGVDGVRTGTWWLTDGGRPVIVLGEGADARAAVMEALELLGEQSTDKVLRRALSTVGDGLRKTLAQPRLPRKLTEAWEATMLDVAAPQPLGRDFQEPEPVRRVARVVGLHDAGAHEPGPRLRADRVRPREAARPRVFGATVEVMQTAIAELRARVDRRSQNRDVRAARPSSGVARSAVRARVRPGALAMAGGAAAVVVAGGMLLPAGESSRTSAQGASSNVETRPSPSVPEVSPTPTARATDVAESAISAPGSPADEDPVSALTSLLQLIAECDAQGDTACATAVTGGAEGVVDRLSARSQVSSTPELVDAYGDVAVTRLPAAPASDAGVTDDASSDEIIVVLLRIDEKWLVRDVYDVADQPG</sequence>
<reference evidence="2 3" key="1">
    <citation type="submission" date="2015-02" db="EMBL/GenBank/DDBJ databases">
        <title>Draft genome sequences of ten Microbacterium spp. with emphasis on heavy metal contaminated environments.</title>
        <authorList>
            <person name="Corretto E."/>
        </authorList>
    </citation>
    <scope>NUCLEOTIDE SEQUENCE [LARGE SCALE GENOMIC DNA]</scope>
    <source>
        <strain evidence="2 3">BEL163</strain>
    </source>
</reference>
<proteinExistence type="predicted"/>
<evidence type="ECO:0000256" key="1">
    <source>
        <dbReference type="SAM" id="MobiDB-lite"/>
    </source>
</evidence>